<sequence>MNAKIWAALLAVYLVWGSTYLMIRFVVETLPPFFSAGLRFVVSGVILLAWRRLSGDAVPTLRQWRSAAIVGTLLLLGGNGLVCWAEQTVPSGVAALIIGAVPMFLVIADALRPNGVRPTLRVLVGLLIGFMGIYLLVGPSVFSDGMPLNMSGVAALLLASLLWAVGSIYSKTADLPKTALMTTGAEMLAGGFALLVVSVLSEQWSIFSLTQVSTDSWLALVYLIVFGSMIGFASYAWLLQNAPISLVATYAYVNPLVAVFLGNWFAQEPLTPRILSASTIIIGAIIFMNSSQASRAKLVAERGASK</sequence>
<feature type="transmembrane region" description="Helical" evidence="6">
    <location>
        <begin position="88"/>
        <end position="108"/>
    </location>
</feature>
<dbReference type="KEGG" id="mdn:JT25_020120"/>
<dbReference type="OrthoDB" id="9812547at2"/>
<feature type="transmembrane region" description="Helical" evidence="6">
    <location>
        <begin position="120"/>
        <end position="142"/>
    </location>
</feature>
<name>A0A140E5U3_9GAMM</name>
<dbReference type="SUPFAM" id="SSF103481">
    <property type="entry name" value="Multidrug resistance efflux transporter EmrE"/>
    <property type="match status" value="2"/>
</dbReference>
<dbReference type="PANTHER" id="PTHR32322">
    <property type="entry name" value="INNER MEMBRANE TRANSPORTER"/>
    <property type="match status" value="1"/>
</dbReference>
<comment type="similarity">
    <text evidence="2">Belongs to the EamA transporter family.</text>
</comment>
<dbReference type="AlphaFoldDB" id="A0A140E5U3"/>
<evidence type="ECO:0000256" key="6">
    <source>
        <dbReference type="SAM" id="Phobius"/>
    </source>
</evidence>
<dbReference type="STRING" id="1538553.JT25_020120"/>
<evidence type="ECO:0000256" key="4">
    <source>
        <dbReference type="ARBA" id="ARBA00022989"/>
    </source>
</evidence>
<keyword evidence="9" id="KW-1185">Reference proteome</keyword>
<evidence type="ECO:0000313" key="8">
    <source>
        <dbReference type="EMBL" id="AMK78767.1"/>
    </source>
</evidence>
<comment type="subcellular location">
    <subcellularLocation>
        <location evidence="1">Membrane</location>
        <topology evidence="1">Multi-pass membrane protein</topology>
    </subcellularLocation>
</comment>
<accession>A0A140E5U3</accession>
<evidence type="ECO:0000256" key="5">
    <source>
        <dbReference type="ARBA" id="ARBA00023136"/>
    </source>
</evidence>
<protein>
    <recommendedName>
        <fullName evidence="7">EamA domain-containing protein</fullName>
    </recommendedName>
</protein>
<organism evidence="8 9">
    <name type="scientific">Methylomonas denitrificans</name>
    <dbReference type="NCBI Taxonomy" id="1538553"/>
    <lineage>
        <taxon>Bacteria</taxon>
        <taxon>Pseudomonadati</taxon>
        <taxon>Pseudomonadota</taxon>
        <taxon>Gammaproteobacteria</taxon>
        <taxon>Methylococcales</taxon>
        <taxon>Methylococcaceae</taxon>
        <taxon>Methylomonas</taxon>
    </lineage>
</organism>
<feature type="domain" description="EamA" evidence="7">
    <location>
        <begin position="151"/>
        <end position="289"/>
    </location>
</feature>
<gene>
    <name evidence="8" type="ORF">JT25_020120</name>
</gene>
<dbReference type="PANTHER" id="PTHR32322:SF2">
    <property type="entry name" value="EAMA DOMAIN-CONTAINING PROTEIN"/>
    <property type="match status" value="1"/>
</dbReference>
<proteinExistence type="inferred from homology"/>
<dbReference type="Pfam" id="PF00892">
    <property type="entry name" value="EamA"/>
    <property type="match status" value="2"/>
</dbReference>
<dbReference type="InterPro" id="IPR000620">
    <property type="entry name" value="EamA_dom"/>
</dbReference>
<keyword evidence="4 6" id="KW-1133">Transmembrane helix</keyword>
<dbReference type="EMBL" id="CP014476">
    <property type="protein sequence ID" value="AMK78767.1"/>
    <property type="molecule type" value="Genomic_DNA"/>
</dbReference>
<feature type="transmembrane region" description="Helical" evidence="6">
    <location>
        <begin position="246"/>
        <end position="264"/>
    </location>
</feature>
<feature type="transmembrane region" description="Helical" evidence="6">
    <location>
        <begin position="33"/>
        <end position="51"/>
    </location>
</feature>
<feature type="domain" description="EamA" evidence="7">
    <location>
        <begin position="8"/>
        <end position="137"/>
    </location>
</feature>
<feature type="transmembrane region" description="Helical" evidence="6">
    <location>
        <begin position="217"/>
        <end position="239"/>
    </location>
</feature>
<dbReference type="GO" id="GO:0016020">
    <property type="term" value="C:membrane"/>
    <property type="evidence" value="ECO:0007669"/>
    <property type="project" value="UniProtKB-SubCell"/>
</dbReference>
<dbReference type="Proteomes" id="UP000030512">
    <property type="component" value="Chromosome"/>
</dbReference>
<evidence type="ECO:0000259" key="7">
    <source>
        <dbReference type="Pfam" id="PF00892"/>
    </source>
</evidence>
<evidence type="ECO:0000256" key="2">
    <source>
        <dbReference type="ARBA" id="ARBA00007362"/>
    </source>
</evidence>
<feature type="transmembrane region" description="Helical" evidence="6">
    <location>
        <begin position="148"/>
        <end position="166"/>
    </location>
</feature>
<evidence type="ECO:0000256" key="3">
    <source>
        <dbReference type="ARBA" id="ARBA00022692"/>
    </source>
</evidence>
<keyword evidence="5 6" id="KW-0472">Membrane</keyword>
<keyword evidence="3 6" id="KW-0812">Transmembrane</keyword>
<evidence type="ECO:0000313" key="9">
    <source>
        <dbReference type="Proteomes" id="UP000030512"/>
    </source>
</evidence>
<feature type="transmembrane region" description="Helical" evidence="6">
    <location>
        <begin position="63"/>
        <end position="82"/>
    </location>
</feature>
<dbReference type="InterPro" id="IPR037185">
    <property type="entry name" value="EmrE-like"/>
</dbReference>
<dbReference type="InterPro" id="IPR050638">
    <property type="entry name" value="AA-Vitamin_Transporters"/>
</dbReference>
<reference evidence="8 9" key="1">
    <citation type="journal article" date="2015" name="Environ. Microbiol.">
        <title>Methane oxidation coupled to nitrate reduction under hypoxia by the Gammaproteobacterium Methylomonas denitrificans, sp. nov. type strain FJG1.</title>
        <authorList>
            <person name="Kits K.D."/>
            <person name="Klotz M.G."/>
            <person name="Stein L.Y."/>
        </authorList>
    </citation>
    <scope>NUCLEOTIDE SEQUENCE [LARGE SCALE GENOMIC DNA]</scope>
    <source>
        <strain evidence="8 9">FJG1</strain>
    </source>
</reference>
<evidence type="ECO:0000256" key="1">
    <source>
        <dbReference type="ARBA" id="ARBA00004141"/>
    </source>
</evidence>
<feature type="transmembrane region" description="Helical" evidence="6">
    <location>
        <begin position="270"/>
        <end position="288"/>
    </location>
</feature>
<dbReference type="RefSeq" id="WP_062329502.1">
    <property type="nucleotide sequence ID" value="NZ_CP014476.1"/>
</dbReference>